<protein>
    <submittedName>
        <fullName evidence="2">Uncharacterized protein</fullName>
    </submittedName>
</protein>
<reference evidence="2 3" key="1">
    <citation type="submission" date="2018-06" db="EMBL/GenBank/DDBJ databases">
        <title>The Genome of Cuscuta australis (Dodder) Provides Insight into the Evolution of Plant Parasitism.</title>
        <authorList>
            <person name="Liu H."/>
        </authorList>
    </citation>
    <scope>NUCLEOTIDE SEQUENCE [LARGE SCALE GENOMIC DNA]</scope>
    <source>
        <strain evidence="3">cv. Yunnan</strain>
        <tissue evidence="2">Vines</tissue>
    </source>
</reference>
<comment type="caution">
    <text evidence="2">The sequence shown here is derived from an EMBL/GenBank/DDBJ whole genome shotgun (WGS) entry which is preliminary data.</text>
</comment>
<proteinExistence type="predicted"/>
<keyword evidence="3" id="KW-1185">Reference proteome</keyword>
<feature type="compositionally biased region" description="Polar residues" evidence="1">
    <location>
        <begin position="1"/>
        <end position="12"/>
    </location>
</feature>
<sequence length="118" mass="13368">MEASQPGQSGSVKNHHRQTRSEELLNVNVNKPQGWSAKKMNLLLEPNVDAQDWTFFRLLISTNDDVATNRYKCKIRHMKPYYGKKNVEVDYHSVATGVGVIYAIVDHGLKLPSTMVDP</sequence>
<gene>
    <name evidence="2" type="ORF">DM860_001493</name>
</gene>
<dbReference type="EMBL" id="NQVE01000009">
    <property type="protein sequence ID" value="RAL54365.1"/>
    <property type="molecule type" value="Genomic_DNA"/>
</dbReference>
<dbReference type="AlphaFoldDB" id="A0A328E8I4"/>
<name>A0A328E8I4_9ASTE</name>
<feature type="region of interest" description="Disordered" evidence="1">
    <location>
        <begin position="1"/>
        <end position="25"/>
    </location>
</feature>
<evidence type="ECO:0000313" key="2">
    <source>
        <dbReference type="EMBL" id="RAL54365.1"/>
    </source>
</evidence>
<evidence type="ECO:0000256" key="1">
    <source>
        <dbReference type="SAM" id="MobiDB-lite"/>
    </source>
</evidence>
<accession>A0A328E8I4</accession>
<organism evidence="2 3">
    <name type="scientific">Cuscuta australis</name>
    <dbReference type="NCBI Taxonomy" id="267555"/>
    <lineage>
        <taxon>Eukaryota</taxon>
        <taxon>Viridiplantae</taxon>
        <taxon>Streptophyta</taxon>
        <taxon>Embryophyta</taxon>
        <taxon>Tracheophyta</taxon>
        <taxon>Spermatophyta</taxon>
        <taxon>Magnoliopsida</taxon>
        <taxon>eudicotyledons</taxon>
        <taxon>Gunneridae</taxon>
        <taxon>Pentapetalae</taxon>
        <taxon>asterids</taxon>
        <taxon>lamiids</taxon>
        <taxon>Solanales</taxon>
        <taxon>Convolvulaceae</taxon>
        <taxon>Cuscuteae</taxon>
        <taxon>Cuscuta</taxon>
        <taxon>Cuscuta subgen. Grammica</taxon>
        <taxon>Cuscuta sect. Cleistogrammica</taxon>
    </lineage>
</organism>
<dbReference type="Proteomes" id="UP000249390">
    <property type="component" value="Unassembled WGS sequence"/>
</dbReference>
<evidence type="ECO:0000313" key="3">
    <source>
        <dbReference type="Proteomes" id="UP000249390"/>
    </source>
</evidence>